<dbReference type="Proteomes" id="UP001305815">
    <property type="component" value="Chromosome"/>
</dbReference>
<feature type="domain" description="NAD-dependent epimerase/dehydratase" evidence="2">
    <location>
        <begin position="4"/>
        <end position="135"/>
    </location>
</feature>
<dbReference type="SUPFAM" id="SSF51735">
    <property type="entry name" value="NAD(P)-binding Rossmann-fold domains"/>
    <property type="match status" value="1"/>
</dbReference>
<organism evidence="3 4">
    <name type="scientific">Claveliimonas bilis</name>
    <dbReference type="NCBI Taxonomy" id="3028070"/>
    <lineage>
        <taxon>Bacteria</taxon>
        <taxon>Bacillati</taxon>
        <taxon>Bacillota</taxon>
        <taxon>Clostridia</taxon>
        <taxon>Lachnospirales</taxon>
        <taxon>Lachnospiraceae</taxon>
        <taxon>Claveliimonas</taxon>
    </lineage>
</organism>
<dbReference type="Gene3D" id="3.40.50.720">
    <property type="entry name" value="NAD(P)-binding Rossmann-like Domain"/>
    <property type="match status" value="1"/>
</dbReference>
<evidence type="ECO:0000313" key="3">
    <source>
        <dbReference type="EMBL" id="BDZ77339.1"/>
    </source>
</evidence>
<name>A0ABN6Z1T2_9FIRM</name>
<gene>
    <name evidence="3" type="ORF">Lac1_15220</name>
</gene>
<comment type="similarity">
    <text evidence="1">Belongs to the NAD(P)-dependent epimerase/dehydratase family.</text>
</comment>
<dbReference type="Pfam" id="PF01370">
    <property type="entry name" value="Epimerase"/>
    <property type="match status" value="2"/>
</dbReference>
<dbReference type="RefSeq" id="WP_316264377.1">
    <property type="nucleotide sequence ID" value="NZ_AP027742.1"/>
</dbReference>
<reference evidence="4" key="1">
    <citation type="journal article" date="2023" name="Int. J. Syst. Evol. Microbiol.">
        <title>Claveliimonas bilis gen. nov., sp. nov., deoxycholic acid-producing bacteria isolated from human faeces, and reclassification of Sellimonas monacensis Zenner et al. 2021 as Claveliimonas monacensis comb. nov.</title>
        <authorList>
            <person name="Hisatomi A."/>
            <person name="Kastawa N.W.E.P.G."/>
            <person name="Song I."/>
            <person name="Ohkuma M."/>
            <person name="Fukiya S."/>
            <person name="Sakamoto M."/>
        </authorList>
    </citation>
    <scope>NUCLEOTIDE SEQUENCE [LARGE SCALE GENOMIC DNA]</scope>
    <source>
        <strain evidence="4">12BBH14</strain>
    </source>
</reference>
<protein>
    <submittedName>
        <fullName evidence="3">Nucleoside-diphosphate-sugar epimerase</fullName>
    </submittedName>
</protein>
<dbReference type="InterPro" id="IPR001509">
    <property type="entry name" value="Epimerase_deHydtase"/>
</dbReference>
<feature type="domain" description="NAD-dependent epimerase/dehydratase" evidence="2">
    <location>
        <begin position="170"/>
        <end position="281"/>
    </location>
</feature>
<evidence type="ECO:0000313" key="4">
    <source>
        <dbReference type="Proteomes" id="UP001305815"/>
    </source>
</evidence>
<keyword evidence="4" id="KW-1185">Reference proteome</keyword>
<proteinExistence type="inferred from homology"/>
<evidence type="ECO:0000256" key="1">
    <source>
        <dbReference type="ARBA" id="ARBA00007637"/>
    </source>
</evidence>
<dbReference type="InterPro" id="IPR036291">
    <property type="entry name" value="NAD(P)-bd_dom_sf"/>
</dbReference>
<accession>A0ABN6Z1T2</accession>
<dbReference type="PANTHER" id="PTHR43000">
    <property type="entry name" value="DTDP-D-GLUCOSE 4,6-DEHYDRATASE-RELATED"/>
    <property type="match status" value="1"/>
</dbReference>
<sequence>MKRVLVTGGAGFIGVHLVKKLLQMNCQITILDNLDPQVHGPNAKLDLSVSPYVNFIQGDIFDYHICEQAVQNQDVIIHLAADTATGQSMYEITKCTNSNISGIANLLQAICNQHTKIDQLVLASSRAVYGEGKYICPQCGIVYPDGRCSEDLKHRIYEPRCPICSGFLKQTATCEESELKPQSIYGVTKMTQELYLRTICKAMNIPYTILRFQNVYGEGQSLINPYTGILSVFSSNIMSGKPIEIFEDGMESRDFVHVEDVVRAVLLAINGEASNTVFNVGTGHNTTILELTKLLYFYYGEPPNYHINHMYRLGDIRHNHADISRMKHVLGYEPKVSLEEGLLKFTDWTKQNSFSNNHYEESLNIMKGKGILKS</sequence>
<dbReference type="PRINTS" id="PR01713">
    <property type="entry name" value="NUCEPIMERASE"/>
</dbReference>
<dbReference type="EMBL" id="AP027742">
    <property type="protein sequence ID" value="BDZ77339.1"/>
    <property type="molecule type" value="Genomic_DNA"/>
</dbReference>
<evidence type="ECO:0000259" key="2">
    <source>
        <dbReference type="Pfam" id="PF01370"/>
    </source>
</evidence>